<protein>
    <submittedName>
        <fullName evidence="2">Uncharacterized protein</fullName>
    </submittedName>
</protein>
<dbReference type="VEuPathDB" id="FungiDB:FOZG_15937"/>
<organism evidence="2 3">
    <name type="scientific">Fusarium oxysporum</name>
    <name type="common">Fusarium vascular wilt</name>
    <dbReference type="NCBI Taxonomy" id="5507"/>
    <lineage>
        <taxon>Eukaryota</taxon>
        <taxon>Fungi</taxon>
        <taxon>Dikarya</taxon>
        <taxon>Ascomycota</taxon>
        <taxon>Pezizomycotina</taxon>
        <taxon>Sordariomycetes</taxon>
        <taxon>Hypocreomycetidae</taxon>
        <taxon>Hypocreales</taxon>
        <taxon>Nectriaceae</taxon>
        <taxon>Fusarium</taxon>
        <taxon>Fusarium oxysporum species complex</taxon>
    </lineage>
</organism>
<proteinExistence type="predicted"/>
<accession>A0A420NE27</accession>
<dbReference type="AlphaFoldDB" id="A0A420NE27"/>
<comment type="caution">
    <text evidence="2">The sequence shown here is derived from an EMBL/GenBank/DDBJ whole genome shotgun (WGS) entry which is preliminary data.</text>
</comment>
<dbReference type="EMBL" id="MRCX01000038">
    <property type="protein sequence ID" value="RKK78516.1"/>
    <property type="molecule type" value="Genomic_DNA"/>
</dbReference>
<feature type="region of interest" description="Disordered" evidence="1">
    <location>
        <begin position="52"/>
        <end position="77"/>
    </location>
</feature>
<evidence type="ECO:0000256" key="1">
    <source>
        <dbReference type="SAM" id="MobiDB-lite"/>
    </source>
</evidence>
<evidence type="ECO:0000313" key="2">
    <source>
        <dbReference type="EMBL" id="RKK78516.1"/>
    </source>
</evidence>
<evidence type="ECO:0000313" key="3">
    <source>
        <dbReference type="Proteomes" id="UP000285084"/>
    </source>
</evidence>
<sequence>MPSDAEETKDSPTVGIIPNRGVTRYRLSSSSLEPMLSQDKKKWQVLDRAVKAKQNADDGEYKGAEEKRPAKRAQPRECMRPSFVPRGLGFGWAGLTDDRV</sequence>
<reference evidence="2 3" key="1">
    <citation type="journal article" date="2018" name="Sci. Rep.">
        <title>Characterisation of pathogen-specific regions and novel effector candidates in Fusarium oxysporum f. sp. cepae.</title>
        <authorList>
            <person name="Armitage A.D."/>
            <person name="Taylor A."/>
            <person name="Sobczyk M.K."/>
            <person name="Baxter L."/>
            <person name="Greenfield B.P."/>
            <person name="Bates H.J."/>
            <person name="Wilson F."/>
            <person name="Jackson A.C."/>
            <person name="Ott S."/>
            <person name="Harrison R.J."/>
            <person name="Clarkson J.P."/>
        </authorList>
    </citation>
    <scope>NUCLEOTIDE SEQUENCE [LARGE SCALE GENOMIC DNA]</scope>
    <source>
        <strain evidence="2 3">Fo_A13</strain>
    </source>
</reference>
<name>A0A420NE27_FUSOX</name>
<gene>
    <name evidence="2" type="ORF">BFJ69_g5566</name>
</gene>
<dbReference type="Proteomes" id="UP000285084">
    <property type="component" value="Unassembled WGS sequence"/>
</dbReference>